<sequence length="82" mass="10167">MDTIHRDCFIYYSWLQIVYSLTMLDLLNYQFNIRLIYNGRTNCLMLQIIQNYFLTQLFQLDQRMLIFRTKNVIIQRDLFQDT</sequence>
<reference evidence="1" key="1">
    <citation type="submission" date="2021-01" db="EMBL/GenBank/DDBJ databases">
        <authorList>
            <consortium name="Genoscope - CEA"/>
            <person name="William W."/>
        </authorList>
    </citation>
    <scope>NUCLEOTIDE SEQUENCE</scope>
</reference>
<gene>
    <name evidence="1" type="ORF">PPRIM_AZ9-3.1.T0630033</name>
</gene>
<evidence type="ECO:0000313" key="2">
    <source>
        <dbReference type="Proteomes" id="UP000688137"/>
    </source>
</evidence>
<evidence type="ECO:0000313" key="1">
    <source>
        <dbReference type="EMBL" id="CAD8079983.1"/>
    </source>
</evidence>
<name>A0A8S1MSD4_PARPR</name>
<comment type="caution">
    <text evidence="1">The sequence shown here is derived from an EMBL/GenBank/DDBJ whole genome shotgun (WGS) entry which is preliminary data.</text>
</comment>
<protein>
    <submittedName>
        <fullName evidence="1">Uncharacterized protein</fullName>
    </submittedName>
</protein>
<dbReference type="AlphaFoldDB" id="A0A8S1MSD4"/>
<accession>A0A8S1MSD4</accession>
<keyword evidence="2" id="KW-1185">Reference proteome</keyword>
<proteinExistence type="predicted"/>
<organism evidence="1 2">
    <name type="scientific">Paramecium primaurelia</name>
    <dbReference type="NCBI Taxonomy" id="5886"/>
    <lineage>
        <taxon>Eukaryota</taxon>
        <taxon>Sar</taxon>
        <taxon>Alveolata</taxon>
        <taxon>Ciliophora</taxon>
        <taxon>Intramacronucleata</taxon>
        <taxon>Oligohymenophorea</taxon>
        <taxon>Peniculida</taxon>
        <taxon>Parameciidae</taxon>
        <taxon>Paramecium</taxon>
    </lineage>
</organism>
<dbReference type="EMBL" id="CAJJDM010000064">
    <property type="protein sequence ID" value="CAD8079983.1"/>
    <property type="molecule type" value="Genomic_DNA"/>
</dbReference>
<dbReference type="Proteomes" id="UP000688137">
    <property type="component" value="Unassembled WGS sequence"/>
</dbReference>